<evidence type="ECO:0000259" key="5">
    <source>
        <dbReference type="Pfam" id="PF25967"/>
    </source>
</evidence>
<dbReference type="EMBL" id="CP002431">
    <property type="protein sequence ID" value="ADU62135.1"/>
    <property type="molecule type" value="Genomic_DNA"/>
</dbReference>
<feature type="domain" description="Multidrug resistance protein MdtA-like C-terminal permuted SH3" evidence="5">
    <location>
        <begin position="326"/>
        <end position="381"/>
    </location>
</feature>
<dbReference type="PANTHER" id="PTHR30469:SF15">
    <property type="entry name" value="HLYD FAMILY OF SECRETION PROTEINS"/>
    <property type="match status" value="1"/>
</dbReference>
<proteinExistence type="inferred from homology"/>
<dbReference type="eggNOG" id="COG0845">
    <property type="taxonomic scope" value="Bacteria"/>
</dbReference>
<dbReference type="InterPro" id="IPR006143">
    <property type="entry name" value="RND_pump_MFP"/>
</dbReference>
<keyword evidence="4" id="KW-0812">Transmembrane</keyword>
<comment type="similarity">
    <text evidence="1">Belongs to the membrane fusion protein (MFP) (TC 8.A.1) family.</text>
</comment>
<sequence length="427" mass="45190" precursor="true">MNTVSSRIKRSFRLKAVIPAIIVILAAAGGFSMIATAPRAAKAPPETAAPAVTTGVFGRGVQQVTVSVMGTVKAAREVSLKSRVSGEIVSVSNAYVPGGMFASGEEMLRIDPQDYELNLREIRAGVTEAEYDLKVEQGYQNVAGREWSLLKESSNGSEEEAELALRKPHLEKAVADLEAARAKLDQARLDLARTSITAPFPAVVKDKSADLGAMVAEQEALATIACTDEFWVEASIPVDRLGWITLPAGDAPGSAATVIGGGVDSAARREGRVIRLLPALEDEGRMARILISIPDPLNLAGTPGVTPLLLGSYVTVLVDGGQLDDAIAIPRTAFRDNGRIWVMAEDGTLDIRTVTTAWRDTQSVILTQGLEEGEQVVLSSLSAPVQGMRLSAVETVRPADPMDSGADTDANTDAGMNGQPKDGERHE</sequence>
<evidence type="ECO:0000256" key="1">
    <source>
        <dbReference type="ARBA" id="ARBA00009477"/>
    </source>
</evidence>
<dbReference type="GO" id="GO:0015562">
    <property type="term" value="F:efflux transmembrane transporter activity"/>
    <property type="evidence" value="ECO:0007669"/>
    <property type="project" value="TreeGrafter"/>
</dbReference>
<dbReference type="GO" id="GO:1990281">
    <property type="term" value="C:efflux pump complex"/>
    <property type="evidence" value="ECO:0007669"/>
    <property type="project" value="TreeGrafter"/>
</dbReference>
<dbReference type="PANTHER" id="PTHR30469">
    <property type="entry name" value="MULTIDRUG RESISTANCE PROTEIN MDTA"/>
    <property type="match status" value="1"/>
</dbReference>
<reference evidence="7" key="1">
    <citation type="submission" date="2010-12" db="EMBL/GenBank/DDBJ databases">
        <title>Complete sequence of Desulfovibrio aespoeensis Aspo-2.</title>
        <authorList>
            <consortium name="US DOE Joint Genome Institute"/>
            <person name="Lucas S."/>
            <person name="Copeland A."/>
            <person name="Lapidus A."/>
            <person name="Cheng J.-F."/>
            <person name="Goodwin L."/>
            <person name="Pitluck S."/>
            <person name="Chertkov O."/>
            <person name="Misra M."/>
            <person name="Detter J.C."/>
            <person name="Han C."/>
            <person name="Tapia R."/>
            <person name="Land M."/>
            <person name="Hauser L."/>
            <person name="Kyrpides N."/>
            <person name="Ivanova N."/>
            <person name="Ovchinnikova G."/>
            <person name="Pedersen K."/>
            <person name="Jagevall S."/>
            <person name="Hazen T."/>
            <person name="Woyke T."/>
        </authorList>
    </citation>
    <scope>NUCLEOTIDE SEQUENCE [LARGE SCALE GENOMIC DNA]</scope>
    <source>
        <strain evidence="7">ATCC 700646 / DSM 10631 / Aspo-2</strain>
    </source>
</reference>
<dbReference type="InterPro" id="IPR058627">
    <property type="entry name" value="MdtA-like_C"/>
</dbReference>
<organism evidence="6 7">
    <name type="scientific">Pseudodesulfovibrio aespoeensis (strain ATCC 700646 / DSM 10631 / Aspo-2)</name>
    <name type="common">Desulfovibrio aespoeensis</name>
    <dbReference type="NCBI Taxonomy" id="643562"/>
    <lineage>
        <taxon>Bacteria</taxon>
        <taxon>Pseudomonadati</taxon>
        <taxon>Thermodesulfobacteriota</taxon>
        <taxon>Desulfovibrionia</taxon>
        <taxon>Desulfovibrionales</taxon>
        <taxon>Desulfovibrionaceae</taxon>
    </lineage>
</organism>
<gene>
    <name evidence="6" type="ordered locus">Daes_1119</name>
</gene>
<dbReference type="KEGG" id="das:Daes_1119"/>
<keyword evidence="7" id="KW-1185">Reference proteome</keyword>
<protein>
    <submittedName>
        <fullName evidence="6">Efflux transporter, RND family, MFP subunit</fullName>
    </submittedName>
</protein>
<dbReference type="RefSeq" id="WP_013514066.1">
    <property type="nucleotide sequence ID" value="NC_014844.1"/>
</dbReference>
<name>E6VTF8_PSEA9</name>
<keyword evidence="2" id="KW-0175">Coiled coil</keyword>
<dbReference type="Gene3D" id="1.10.287.470">
    <property type="entry name" value="Helix hairpin bin"/>
    <property type="match status" value="1"/>
</dbReference>
<dbReference type="NCBIfam" id="TIGR01730">
    <property type="entry name" value="RND_mfp"/>
    <property type="match status" value="1"/>
</dbReference>
<evidence type="ECO:0000256" key="4">
    <source>
        <dbReference type="SAM" id="Phobius"/>
    </source>
</evidence>
<dbReference type="Gene3D" id="2.40.420.20">
    <property type="match status" value="1"/>
</dbReference>
<feature type="coiled-coil region" evidence="2">
    <location>
        <begin position="170"/>
        <end position="197"/>
    </location>
</feature>
<feature type="region of interest" description="Disordered" evidence="3">
    <location>
        <begin position="395"/>
        <end position="427"/>
    </location>
</feature>
<evidence type="ECO:0000313" key="6">
    <source>
        <dbReference type="EMBL" id="ADU62135.1"/>
    </source>
</evidence>
<dbReference type="HOGENOM" id="CLU_018816_18_2_7"/>
<keyword evidence="4" id="KW-1133">Transmembrane helix</keyword>
<dbReference type="STRING" id="643562.Daes_1119"/>
<dbReference type="AlphaFoldDB" id="E6VTF8"/>
<evidence type="ECO:0000313" key="7">
    <source>
        <dbReference type="Proteomes" id="UP000002191"/>
    </source>
</evidence>
<dbReference type="Gene3D" id="2.40.30.170">
    <property type="match status" value="1"/>
</dbReference>
<evidence type="ECO:0000256" key="2">
    <source>
        <dbReference type="SAM" id="Coils"/>
    </source>
</evidence>
<dbReference type="Proteomes" id="UP000002191">
    <property type="component" value="Chromosome"/>
</dbReference>
<dbReference type="Gene3D" id="2.40.50.100">
    <property type="match status" value="1"/>
</dbReference>
<evidence type="ECO:0000256" key="3">
    <source>
        <dbReference type="SAM" id="MobiDB-lite"/>
    </source>
</evidence>
<keyword evidence="4" id="KW-0472">Membrane</keyword>
<dbReference type="OrthoDB" id="9806939at2"/>
<reference evidence="6 7" key="2">
    <citation type="journal article" date="2014" name="Genome Announc.">
        <title>Complete Genome Sequence of the Subsurface, Mesophilic Sulfate-Reducing Bacterium Desulfovibrio aespoeensis Aspo-2.</title>
        <authorList>
            <person name="Pedersen K."/>
            <person name="Bengtsson A."/>
            <person name="Edlund J."/>
            <person name="Rabe L."/>
            <person name="Hazen T."/>
            <person name="Chakraborty R."/>
            <person name="Goodwin L."/>
            <person name="Shapiro N."/>
        </authorList>
    </citation>
    <scope>NUCLEOTIDE SEQUENCE [LARGE SCALE GENOMIC DNA]</scope>
    <source>
        <strain evidence="7">ATCC 700646 / DSM 10631 / Aspo-2</strain>
    </source>
</reference>
<accession>E6VTF8</accession>
<feature type="transmembrane region" description="Helical" evidence="4">
    <location>
        <begin position="12"/>
        <end position="35"/>
    </location>
</feature>
<dbReference type="SUPFAM" id="SSF111369">
    <property type="entry name" value="HlyD-like secretion proteins"/>
    <property type="match status" value="1"/>
</dbReference>
<dbReference type="Pfam" id="PF25967">
    <property type="entry name" value="RND-MFP_C"/>
    <property type="match status" value="1"/>
</dbReference>